<organism evidence="7 8">
    <name type="scientific">Chitinimonas lacunae</name>
    <dbReference type="NCBI Taxonomy" id="1963018"/>
    <lineage>
        <taxon>Bacteria</taxon>
        <taxon>Pseudomonadati</taxon>
        <taxon>Pseudomonadota</taxon>
        <taxon>Betaproteobacteria</taxon>
        <taxon>Neisseriales</taxon>
        <taxon>Chitinibacteraceae</taxon>
        <taxon>Chitinimonas</taxon>
    </lineage>
</organism>
<dbReference type="GO" id="GO:0005524">
    <property type="term" value="F:ATP binding"/>
    <property type="evidence" value="ECO:0007669"/>
    <property type="project" value="UniProtKB-KW"/>
</dbReference>
<comment type="caution">
    <text evidence="7">The sequence shown here is derived from an EMBL/GenBank/DDBJ whole genome shotgun (WGS) entry which is preliminary data.</text>
</comment>
<keyword evidence="4" id="KW-0547">Nucleotide-binding</keyword>
<dbReference type="Gene3D" id="3.40.50.300">
    <property type="entry name" value="P-loop containing nucleotide triphosphate hydrolases"/>
    <property type="match status" value="1"/>
</dbReference>
<keyword evidence="2" id="KW-0813">Transport</keyword>
<dbReference type="Pfam" id="PF00005">
    <property type="entry name" value="ABC_tran"/>
    <property type="match status" value="1"/>
</dbReference>
<comment type="similarity">
    <text evidence="1">Belongs to the ABC transporter superfamily.</text>
</comment>
<gene>
    <name evidence="7" type="ORF">ACFOW7_06060</name>
</gene>
<evidence type="ECO:0000256" key="2">
    <source>
        <dbReference type="ARBA" id="ARBA00022448"/>
    </source>
</evidence>
<evidence type="ECO:0000313" key="7">
    <source>
        <dbReference type="EMBL" id="MFC4158921.1"/>
    </source>
</evidence>
<dbReference type="SUPFAM" id="SSF52540">
    <property type="entry name" value="P-loop containing nucleoside triphosphate hydrolases"/>
    <property type="match status" value="1"/>
</dbReference>
<evidence type="ECO:0000259" key="6">
    <source>
        <dbReference type="PROSITE" id="PS50893"/>
    </source>
</evidence>
<reference evidence="8" key="1">
    <citation type="journal article" date="2019" name="Int. J. Syst. Evol. Microbiol.">
        <title>The Global Catalogue of Microorganisms (GCM) 10K type strain sequencing project: providing services to taxonomists for standard genome sequencing and annotation.</title>
        <authorList>
            <consortium name="The Broad Institute Genomics Platform"/>
            <consortium name="The Broad Institute Genome Sequencing Center for Infectious Disease"/>
            <person name="Wu L."/>
            <person name="Ma J."/>
        </authorList>
    </citation>
    <scope>NUCLEOTIDE SEQUENCE [LARGE SCALE GENOMIC DNA]</scope>
    <source>
        <strain evidence="8">LMG 29894</strain>
    </source>
</reference>
<keyword evidence="3" id="KW-0472">Membrane</keyword>
<evidence type="ECO:0000256" key="5">
    <source>
        <dbReference type="ARBA" id="ARBA00022840"/>
    </source>
</evidence>
<dbReference type="PANTHER" id="PTHR24220">
    <property type="entry name" value="IMPORT ATP-BINDING PROTEIN"/>
    <property type="match status" value="1"/>
</dbReference>
<dbReference type="PANTHER" id="PTHR24220:SF689">
    <property type="entry name" value="LIPOPROTEIN-RELEASING SYSTEM ATP-BINDING PROTEIN LOLD"/>
    <property type="match status" value="1"/>
</dbReference>
<feature type="domain" description="ABC transporter" evidence="6">
    <location>
        <begin position="24"/>
        <end position="242"/>
    </location>
</feature>
<accession>A0ABV8MPB7</accession>
<dbReference type="RefSeq" id="WP_378162114.1">
    <property type="nucleotide sequence ID" value="NZ_JBHSBU010000001.1"/>
</dbReference>
<dbReference type="Proteomes" id="UP001595791">
    <property type="component" value="Unassembled WGS sequence"/>
</dbReference>
<dbReference type="PROSITE" id="PS00211">
    <property type="entry name" value="ABC_TRANSPORTER_1"/>
    <property type="match status" value="1"/>
</dbReference>
<dbReference type="InterPro" id="IPR015854">
    <property type="entry name" value="ABC_transpr_LolD-like"/>
</dbReference>
<dbReference type="SMART" id="SM00382">
    <property type="entry name" value="AAA"/>
    <property type="match status" value="1"/>
</dbReference>
<evidence type="ECO:0000256" key="4">
    <source>
        <dbReference type="ARBA" id="ARBA00022741"/>
    </source>
</evidence>
<keyword evidence="5 7" id="KW-0067">ATP-binding</keyword>
<protein>
    <submittedName>
        <fullName evidence="7">ABC transporter ATP-binding protein</fullName>
    </submittedName>
</protein>
<proteinExistence type="inferred from homology"/>
<dbReference type="CDD" id="cd03255">
    <property type="entry name" value="ABC_MJ0796_LolCDE_FtsE"/>
    <property type="match status" value="1"/>
</dbReference>
<evidence type="ECO:0000256" key="1">
    <source>
        <dbReference type="ARBA" id="ARBA00005417"/>
    </source>
</evidence>
<dbReference type="InterPro" id="IPR017911">
    <property type="entry name" value="MacB-like_ATP-bd"/>
</dbReference>
<dbReference type="PROSITE" id="PS50893">
    <property type="entry name" value="ABC_TRANSPORTER_2"/>
    <property type="match status" value="1"/>
</dbReference>
<name>A0ABV8MPB7_9NEIS</name>
<sequence>MSTELLDHQGKATPCQPTATGALLTVQHLSRWHRSEGQRLAVLDHVSLHLLPAETVALFGPSGSGKSTLLNLLALLDRPDQGEIHFEGRRIDNASPAEAEWIRARRLGVIFQSFNLIPSLSALENVEIALLAQGGSRIERRSRAVAMLERVGLGDRLGHRPSQLSGGQQQRVGVARALCKRPALVLADEPSANLDSQSAQALFGLMRELASEVGTTFLVATHDPRLVQQADRTLELRDGRLVT</sequence>
<keyword evidence="3" id="KW-1003">Cell membrane</keyword>
<dbReference type="InterPro" id="IPR017871">
    <property type="entry name" value="ABC_transporter-like_CS"/>
</dbReference>
<evidence type="ECO:0000313" key="8">
    <source>
        <dbReference type="Proteomes" id="UP001595791"/>
    </source>
</evidence>
<dbReference type="EMBL" id="JBHSBU010000001">
    <property type="protein sequence ID" value="MFC4158921.1"/>
    <property type="molecule type" value="Genomic_DNA"/>
</dbReference>
<evidence type="ECO:0000256" key="3">
    <source>
        <dbReference type="ARBA" id="ARBA00022475"/>
    </source>
</evidence>
<dbReference type="InterPro" id="IPR027417">
    <property type="entry name" value="P-loop_NTPase"/>
</dbReference>
<keyword evidence="8" id="KW-1185">Reference proteome</keyword>
<dbReference type="InterPro" id="IPR003439">
    <property type="entry name" value="ABC_transporter-like_ATP-bd"/>
</dbReference>
<dbReference type="InterPro" id="IPR003593">
    <property type="entry name" value="AAA+_ATPase"/>
</dbReference>